<evidence type="ECO:0000313" key="2">
    <source>
        <dbReference type="Proteomes" id="UP001055879"/>
    </source>
</evidence>
<accession>A0ACB9FE87</accession>
<reference evidence="1 2" key="2">
    <citation type="journal article" date="2022" name="Mol. Ecol. Resour.">
        <title>The genomes of chicory, endive, great burdock and yacon provide insights into Asteraceae paleo-polyploidization history and plant inulin production.</title>
        <authorList>
            <person name="Fan W."/>
            <person name="Wang S."/>
            <person name="Wang H."/>
            <person name="Wang A."/>
            <person name="Jiang F."/>
            <person name="Liu H."/>
            <person name="Zhao H."/>
            <person name="Xu D."/>
            <person name="Zhang Y."/>
        </authorList>
    </citation>
    <scope>NUCLEOTIDE SEQUENCE [LARGE SCALE GENOMIC DNA]</scope>
    <source>
        <strain evidence="2">cv. Niubang</strain>
    </source>
</reference>
<name>A0ACB9FE87_ARCLA</name>
<dbReference type="Proteomes" id="UP001055879">
    <property type="component" value="Linkage Group LG01"/>
</dbReference>
<dbReference type="EMBL" id="CM042047">
    <property type="protein sequence ID" value="KAI3769472.1"/>
    <property type="molecule type" value="Genomic_DNA"/>
</dbReference>
<reference evidence="2" key="1">
    <citation type="journal article" date="2022" name="Mol. Ecol. Resour.">
        <title>The genomes of chicory, endive, great burdock and yacon provide insights into Asteraceae palaeo-polyploidization history and plant inulin production.</title>
        <authorList>
            <person name="Fan W."/>
            <person name="Wang S."/>
            <person name="Wang H."/>
            <person name="Wang A."/>
            <person name="Jiang F."/>
            <person name="Liu H."/>
            <person name="Zhao H."/>
            <person name="Xu D."/>
            <person name="Zhang Y."/>
        </authorList>
    </citation>
    <scope>NUCLEOTIDE SEQUENCE [LARGE SCALE GENOMIC DNA]</scope>
    <source>
        <strain evidence="2">cv. Niubang</strain>
    </source>
</reference>
<gene>
    <name evidence="1" type="ORF">L6452_00575</name>
</gene>
<keyword evidence="2" id="KW-1185">Reference proteome</keyword>
<protein>
    <submittedName>
        <fullName evidence="1">Uncharacterized protein</fullName>
    </submittedName>
</protein>
<evidence type="ECO:0000313" key="1">
    <source>
        <dbReference type="EMBL" id="KAI3769472.1"/>
    </source>
</evidence>
<sequence>MQDSDLLQATVLEPLTLQEEHQMQLSWTQDPLKRTFIILDKDSISGELIHGDPHVEDNQGYGSDGIHFDDLVDGICEKTFHKQYQGDEETITEVGEVVANGTVSPTKPDNDMALPLFFGLDCSNCLCHRHRHRHRHPYFTTSFLPSLNNSAATQWITKNMGALSSPSPLILRCILRRPQPPIFPLSPLETLKANKLLKNELAILEHKTGEKGVEVGYMRIRRQRFLCNNILHSSIQDMELKETFLTGNRTEPG</sequence>
<comment type="caution">
    <text evidence="1">The sequence shown here is derived from an EMBL/GenBank/DDBJ whole genome shotgun (WGS) entry which is preliminary data.</text>
</comment>
<organism evidence="1 2">
    <name type="scientific">Arctium lappa</name>
    <name type="common">Greater burdock</name>
    <name type="synonym">Lappa major</name>
    <dbReference type="NCBI Taxonomy" id="4217"/>
    <lineage>
        <taxon>Eukaryota</taxon>
        <taxon>Viridiplantae</taxon>
        <taxon>Streptophyta</taxon>
        <taxon>Embryophyta</taxon>
        <taxon>Tracheophyta</taxon>
        <taxon>Spermatophyta</taxon>
        <taxon>Magnoliopsida</taxon>
        <taxon>eudicotyledons</taxon>
        <taxon>Gunneridae</taxon>
        <taxon>Pentapetalae</taxon>
        <taxon>asterids</taxon>
        <taxon>campanulids</taxon>
        <taxon>Asterales</taxon>
        <taxon>Asteraceae</taxon>
        <taxon>Carduoideae</taxon>
        <taxon>Cardueae</taxon>
        <taxon>Arctiinae</taxon>
        <taxon>Arctium</taxon>
    </lineage>
</organism>
<proteinExistence type="predicted"/>